<reference evidence="2" key="1">
    <citation type="submission" date="2019-11" db="EMBL/GenBank/DDBJ databases">
        <title>Characterization of Clostridium perfringens isolates from swine manure treated agricultural soils.</title>
        <authorList>
            <person name="Wushke S.T."/>
        </authorList>
    </citation>
    <scope>NUCLEOTIDE SEQUENCE</scope>
    <source>
        <strain evidence="2">X62</strain>
    </source>
</reference>
<sequence length="22" mass="2645">MAQVKQGRGYVYCIQYHIVWCV</sequence>
<dbReference type="AlphaFoldDB" id="A0AAW9KG49"/>
<proteinExistence type="predicted"/>
<organism evidence="2 3">
    <name type="scientific">Clostridium perfringens</name>
    <dbReference type="NCBI Taxonomy" id="1502"/>
    <lineage>
        <taxon>Bacteria</taxon>
        <taxon>Bacillati</taxon>
        <taxon>Bacillota</taxon>
        <taxon>Clostridia</taxon>
        <taxon>Eubacteriales</taxon>
        <taxon>Clostridiaceae</taxon>
        <taxon>Clostridium</taxon>
    </lineage>
</organism>
<name>A0AAW9KG49_CLOPF</name>
<evidence type="ECO:0000313" key="3">
    <source>
        <dbReference type="Proteomes" id="UP001288944"/>
    </source>
</evidence>
<comment type="caution">
    <text evidence="2">The sequence shown here is derived from an EMBL/GenBank/DDBJ whole genome shotgun (WGS) entry which is preliminary data.</text>
</comment>
<accession>A0AAW9KG49</accession>
<dbReference type="Proteomes" id="UP001288944">
    <property type="component" value="Unassembled WGS sequence"/>
</dbReference>
<evidence type="ECO:0000313" key="2">
    <source>
        <dbReference type="EMBL" id="MDZ7542258.1"/>
    </source>
</evidence>
<dbReference type="EMBL" id="WNUR01000054">
    <property type="protein sequence ID" value="MDZ7542258.1"/>
    <property type="molecule type" value="Genomic_DNA"/>
</dbReference>
<dbReference type="EMBL" id="WNUR01000035">
    <property type="protein sequence ID" value="MDZ7541973.1"/>
    <property type="molecule type" value="Genomic_DNA"/>
</dbReference>
<evidence type="ECO:0000313" key="1">
    <source>
        <dbReference type="EMBL" id="MDZ7541973.1"/>
    </source>
</evidence>
<gene>
    <name evidence="1" type="ORF">GNF83_12080</name>
    <name evidence="2" type="ORF">GNF83_13605</name>
</gene>
<protein>
    <submittedName>
        <fullName evidence="2">IS200/IS605 family transposase</fullName>
    </submittedName>
</protein>
<feature type="non-terminal residue" evidence="2">
    <location>
        <position position="22"/>
    </location>
</feature>